<gene>
    <name evidence="1" type="ORF">LCGC14_0353210</name>
</gene>
<organism evidence="1">
    <name type="scientific">marine sediment metagenome</name>
    <dbReference type="NCBI Taxonomy" id="412755"/>
    <lineage>
        <taxon>unclassified sequences</taxon>
        <taxon>metagenomes</taxon>
        <taxon>ecological metagenomes</taxon>
    </lineage>
</organism>
<accession>A0A0F9TFM9</accession>
<protein>
    <submittedName>
        <fullName evidence="1">Uncharacterized protein</fullName>
    </submittedName>
</protein>
<evidence type="ECO:0000313" key="1">
    <source>
        <dbReference type="EMBL" id="KKN78094.1"/>
    </source>
</evidence>
<name>A0A0F9TFM9_9ZZZZ</name>
<sequence length="60" mass="6934">MMKMLDTTSHLYSPDEAIRIAADMQTDDEDWDYQVVHDPTGKGYSFIEIYDKDGEFVAKV</sequence>
<dbReference type="EMBL" id="LAZR01000268">
    <property type="protein sequence ID" value="KKN78094.1"/>
    <property type="molecule type" value="Genomic_DNA"/>
</dbReference>
<dbReference type="AlphaFoldDB" id="A0A0F9TFM9"/>
<comment type="caution">
    <text evidence="1">The sequence shown here is derived from an EMBL/GenBank/DDBJ whole genome shotgun (WGS) entry which is preliminary data.</text>
</comment>
<reference evidence="1" key="1">
    <citation type="journal article" date="2015" name="Nature">
        <title>Complex archaea that bridge the gap between prokaryotes and eukaryotes.</title>
        <authorList>
            <person name="Spang A."/>
            <person name="Saw J.H."/>
            <person name="Jorgensen S.L."/>
            <person name="Zaremba-Niedzwiedzka K."/>
            <person name="Martijn J."/>
            <person name="Lind A.E."/>
            <person name="van Eijk R."/>
            <person name="Schleper C."/>
            <person name="Guy L."/>
            <person name="Ettema T.J."/>
        </authorList>
    </citation>
    <scope>NUCLEOTIDE SEQUENCE</scope>
</reference>
<proteinExistence type="predicted"/>